<protein>
    <submittedName>
        <fullName evidence="2">Uncharacterized protein</fullName>
    </submittedName>
</protein>
<feature type="non-terminal residue" evidence="2">
    <location>
        <position position="1"/>
    </location>
</feature>
<reference evidence="2" key="2">
    <citation type="submission" date="2021-08" db="EMBL/GenBank/DDBJ databases">
        <authorList>
            <person name="Gostincar C."/>
            <person name="Sun X."/>
            <person name="Song Z."/>
            <person name="Gunde-Cimerman N."/>
        </authorList>
    </citation>
    <scope>NUCLEOTIDE SEQUENCE</scope>
    <source>
        <strain evidence="2">EXF-9298</strain>
    </source>
</reference>
<gene>
    <name evidence="2" type="ORF">KCU98_g3639</name>
</gene>
<name>A0A9P8G002_AURME</name>
<dbReference type="Proteomes" id="UP000729357">
    <property type="component" value="Unassembled WGS sequence"/>
</dbReference>
<feature type="region of interest" description="Disordered" evidence="1">
    <location>
        <begin position="414"/>
        <end position="434"/>
    </location>
</feature>
<reference evidence="2" key="1">
    <citation type="journal article" date="2021" name="J Fungi (Basel)">
        <title>Virulence traits and population genomics of the black yeast Aureobasidium melanogenum.</title>
        <authorList>
            <person name="Cernosa A."/>
            <person name="Sun X."/>
            <person name="Gostincar C."/>
            <person name="Fang C."/>
            <person name="Gunde-Cimerman N."/>
            <person name="Song Z."/>
        </authorList>
    </citation>
    <scope>NUCLEOTIDE SEQUENCE</scope>
    <source>
        <strain evidence="2">EXF-9298</strain>
    </source>
</reference>
<proteinExistence type="predicted"/>
<dbReference type="EMBL" id="JAHFXS010000259">
    <property type="protein sequence ID" value="KAG9987013.1"/>
    <property type="molecule type" value="Genomic_DNA"/>
</dbReference>
<comment type="caution">
    <text evidence="2">The sequence shown here is derived from an EMBL/GenBank/DDBJ whole genome shotgun (WGS) entry which is preliminary data.</text>
</comment>
<dbReference type="AlphaFoldDB" id="A0A9P8G002"/>
<accession>A0A9P8G002</accession>
<evidence type="ECO:0000313" key="2">
    <source>
        <dbReference type="EMBL" id="KAG9987013.1"/>
    </source>
</evidence>
<keyword evidence="3" id="KW-1185">Reference proteome</keyword>
<feature type="compositionally biased region" description="Polar residues" evidence="1">
    <location>
        <begin position="416"/>
        <end position="434"/>
    </location>
</feature>
<evidence type="ECO:0000256" key="1">
    <source>
        <dbReference type="SAM" id="MobiDB-lite"/>
    </source>
</evidence>
<organism evidence="2 3">
    <name type="scientific">Aureobasidium melanogenum</name>
    <name type="common">Aureobasidium pullulans var. melanogenum</name>
    <dbReference type="NCBI Taxonomy" id="46634"/>
    <lineage>
        <taxon>Eukaryota</taxon>
        <taxon>Fungi</taxon>
        <taxon>Dikarya</taxon>
        <taxon>Ascomycota</taxon>
        <taxon>Pezizomycotina</taxon>
        <taxon>Dothideomycetes</taxon>
        <taxon>Dothideomycetidae</taxon>
        <taxon>Dothideales</taxon>
        <taxon>Saccotheciaceae</taxon>
        <taxon>Aureobasidium</taxon>
    </lineage>
</organism>
<sequence>MLEMSHAKSSAPSRFISRCTKSITEFRLVSENDIRSRLRLFKYDKKACEAAIRGEKIPHALGLPLTHHCIIRGIRYNHGFGEELRGILPKFTRALNARSIMSDHIPVMEDQNEFPYCICMKYQVGRACAVAGYLDLYKELDILPEVYIAEEACDCGNTAIFEEIMSKPVRYAVMDDYTRTVSATPRPGACLNEDTAVCRSLAIKQEFSIAEDLDVTYIGEDEEPFHLFELPGFEDNTFNITEDMNIDVYGSEPPAATPLLLDLLTSPLPCDLPGVDKDLLILMAAYYGDIDRYVRLRRPEPLIHEIDCCIRGIYHNTMFPFTKHWHRFSTRNLQRVYTCLYDLRSRSMGADFDGLYERCHCNAELVEIFASLPKDWRDFPRGESLHLDYKNWPLPTLVQTEPEIVQDAVIGRGANEESTGEQGYSTSGWIHQRS</sequence>
<evidence type="ECO:0000313" key="3">
    <source>
        <dbReference type="Proteomes" id="UP000729357"/>
    </source>
</evidence>